<dbReference type="Gene3D" id="2.50.20.20">
    <property type="match status" value="1"/>
</dbReference>
<gene>
    <name evidence="2" type="ORF">CAG99_16010</name>
</gene>
<evidence type="ECO:0000256" key="1">
    <source>
        <dbReference type="SAM" id="MobiDB-lite"/>
    </source>
</evidence>
<keyword evidence="3" id="KW-1185">Reference proteome</keyword>
<name>A0A1W7CZE3_9ACTN</name>
<sequence>MALAAGLAFGAVGCAGSGPSPFASGGFEGQGSEAEPSGTGGDDAAQGGESREGVATVDLSPEEISVASYEALLTADSMRMATTEGMSAVGFSFDLHLDRAGTCAGSVTMPGMGSVELLMRDDSVWMKPDTEFWESTAGTDEQALIGLVDGSYLRGDTSDPELAEMAEVCDYDTLWEDSGPGGSAEASVTADEVTDHDGVPVIPITEREGDEVSEILVAAEGEPYPVLVRTWTDGMAMEVAFSGWNEPVPFEEPPADQVLDMSDFRDGSFAV</sequence>
<protein>
    <recommendedName>
        <fullName evidence="4">Lipoprotein</fullName>
    </recommendedName>
</protein>
<organism evidence="2 3">
    <name type="scientific">Streptomyces marincola</name>
    <dbReference type="NCBI Taxonomy" id="2878388"/>
    <lineage>
        <taxon>Bacteria</taxon>
        <taxon>Bacillati</taxon>
        <taxon>Actinomycetota</taxon>
        <taxon>Actinomycetes</taxon>
        <taxon>Kitasatosporales</taxon>
        <taxon>Streptomycetaceae</taxon>
        <taxon>Streptomyces</taxon>
    </lineage>
</organism>
<evidence type="ECO:0008006" key="4">
    <source>
        <dbReference type="Google" id="ProtNLM"/>
    </source>
</evidence>
<accession>A0A1W7CZE3</accession>
<evidence type="ECO:0000313" key="2">
    <source>
        <dbReference type="EMBL" id="ARQ70152.1"/>
    </source>
</evidence>
<feature type="region of interest" description="Disordered" evidence="1">
    <location>
        <begin position="20"/>
        <end position="55"/>
    </location>
</feature>
<evidence type="ECO:0000313" key="3">
    <source>
        <dbReference type="Proteomes" id="UP000194218"/>
    </source>
</evidence>
<dbReference type="AlphaFoldDB" id="A0A1W7CZE3"/>
<dbReference type="Proteomes" id="UP000194218">
    <property type="component" value="Chromosome"/>
</dbReference>
<dbReference type="KEGG" id="smao:CAG99_16010"/>
<dbReference type="EMBL" id="CP021121">
    <property type="protein sequence ID" value="ARQ70152.1"/>
    <property type="molecule type" value="Genomic_DNA"/>
</dbReference>
<reference evidence="2 3" key="1">
    <citation type="submission" date="2017-05" db="EMBL/GenBank/DDBJ databases">
        <title>Complete genome sequence of Streptomyces sp. SCSIO 03032 revealed the diverse biosynthetic pathways for its bioactive secondary metabolites.</title>
        <authorList>
            <person name="Ma L."/>
            <person name="Zhu Y."/>
            <person name="Zhang W."/>
            <person name="Zhang G."/>
            <person name="Tian X."/>
            <person name="Zhang S."/>
            <person name="Zhang C."/>
        </authorList>
    </citation>
    <scope>NUCLEOTIDE SEQUENCE [LARGE SCALE GENOMIC DNA]</scope>
    <source>
        <strain evidence="2 3">SCSIO 03032</strain>
    </source>
</reference>
<proteinExistence type="predicted"/>